<keyword evidence="5 7" id="KW-0472">Membrane</keyword>
<proteinExistence type="inferred from homology"/>
<sequence>MGEDAESGDNSTLSPSNIKGKGGFKATSFIYALVALDNMGFVANMVSLVLYFGHKLYFDLPTSANTLTNLMGSTFLLTVVGGFISDTYINRFHTCLIFGTLEVLAFAMMTIQAHTQSLLPKPCIGKSNCLEGGVSVYFYATLALLALGVGGVRGALPALGADQFDAKDPKEAKSLASYFNWLLLSTVGGASVGVTFIVWVSTNKNNENWWKGFLITTIGAFVGFVFLVVGKPFYRLEVPKDSPLTRVAQVFPFFLSYILMKGERKMLIKERVHR</sequence>
<accession>A0ABR0CJ11</accession>
<name>A0ABR0CJ11_9LAMI</name>
<keyword evidence="3 7" id="KW-0812">Transmembrane</keyword>
<feature type="transmembrane region" description="Helical" evidence="7">
    <location>
        <begin position="212"/>
        <end position="230"/>
    </location>
</feature>
<evidence type="ECO:0000256" key="4">
    <source>
        <dbReference type="ARBA" id="ARBA00022989"/>
    </source>
</evidence>
<dbReference type="Pfam" id="PF00854">
    <property type="entry name" value="PTR2"/>
    <property type="match status" value="1"/>
</dbReference>
<organism evidence="8 9">
    <name type="scientific">Penstemon davidsonii</name>
    <dbReference type="NCBI Taxonomy" id="160366"/>
    <lineage>
        <taxon>Eukaryota</taxon>
        <taxon>Viridiplantae</taxon>
        <taxon>Streptophyta</taxon>
        <taxon>Embryophyta</taxon>
        <taxon>Tracheophyta</taxon>
        <taxon>Spermatophyta</taxon>
        <taxon>Magnoliopsida</taxon>
        <taxon>eudicotyledons</taxon>
        <taxon>Gunneridae</taxon>
        <taxon>Pentapetalae</taxon>
        <taxon>asterids</taxon>
        <taxon>lamiids</taxon>
        <taxon>Lamiales</taxon>
        <taxon>Plantaginaceae</taxon>
        <taxon>Cheloneae</taxon>
        <taxon>Penstemon</taxon>
    </lineage>
</organism>
<evidence type="ECO:0000313" key="8">
    <source>
        <dbReference type="EMBL" id="KAK4476774.1"/>
    </source>
</evidence>
<evidence type="ECO:0000256" key="6">
    <source>
        <dbReference type="ARBA" id="ARBA00044504"/>
    </source>
</evidence>
<comment type="caution">
    <text evidence="8">The sequence shown here is derived from an EMBL/GenBank/DDBJ whole genome shotgun (WGS) entry which is preliminary data.</text>
</comment>
<dbReference type="EMBL" id="JAYDYQ010002688">
    <property type="protein sequence ID" value="KAK4476774.1"/>
    <property type="molecule type" value="Genomic_DNA"/>
</dbReference>
<keyword evidence="4 7" id="KW-1133">Transmembrane helix</keyword>
<dbReference type="SUPFAM" id="SSF103473">
    <property type="entry name" value="MFS general substrate transporter"/>
    <property type="match status" value="1"/>
</dbReference>
<comment type="subcellular location">
    <subcellularLocation>
        <location evidence="1">Membrane</location>
        <topology evidence="1">Multi-pass membrane protein</topology>
    </subcellularLocation>
</comment>
<reference evidence="8 9" key="1">
    <citation type="journal article" date="2023" name="bioRxiv">
        <title>Genome report: Whole genome sequence and annotation of Penstemon davidsonii.</title>
        <authorList>
            <person name="Ostevik K.L."/>
            <person name="Alabady M."/>
            <person name="Zhang M."/>
            <person name="Rausher M.D."/>
        </authorList>
    </citation>
    <scope>NUCLEOTIDE SEQUENCE [LARGE SCALE GENOMIC DNA]</scope>
    <source>
        <strain evidence="8">DNT005</strain>
        <tissue evidence="8">Whole leaf</tissue>
    </source>
</reference>
<comment type="similarity">
    <text evidence="2">Belongs to the major facilitator superfamily. Proton-dependent oligopeptide transporter (POT/PTR) (TC 2.A.17) family.</text>
</comment>
<feature type="transmembrane region" description="Helical" evidence="7">
    <location>
        <begin position="29"/>
        <end position="52"/>
    </location>
</feature>
<feature type="transmembrane region" description="Helical" evidence="7">
    <location>
        <begin position="136"/>
        <end position="158"/>
    </location>
</feature>
<dbReference type="InterPro" id="IPR000109">
    <property type="entry name" value="POT_fam"/>
</dbReference>
<dbReference type="Proteomes" id="UP001291926">
    <property type="component" value="Unassembled WGS sequence"/>
</dbReference>
<feature type="transmembrane region" description="Helical" evidence="7">
    <location>
        <begin position="64"/>
        <end position="84"/>
    </location>
</feature>
<dbReference type="PANTHER" id="PTHR11654">
    <property type="entry name" value="OLIGOPEPTIDE TRANSPORTER-RELATED"/>
    <property type="match status" value="1"/>
</dbReference>
<evidence type="ECO:0000256" key="7">
    <source>
        <dbReference type="SAM" id="Phobius"/>
    </source>
</evidence>
<gene>
    <name evidence="8" type="ORF">RD792_015934</name>
</gene>
<comment type="similarity">
    <text evidence="6">Belongs to the major facilitator superfamily. Phosphate:H(+) symporter (TC 2.A.1.9) family.</text>
</comment>
<protein>
    <submittedName>
        <fullName evidence="8">Uncharacterized protein</fullName>
    </submittedName>
</protein>
<evidence type="ECO:0000256" key="5">
    <source>
        <dbReference type="ARBA" id="ARBA00023136"/>
    </source>
</evidence>
<evidence type="ECO:0000256" key="2">
    <source>
        <dbReference type="ARBA" id="ARBA00005982"/>
    </source>
</evidence>
<evidence type="ECO:0000313" key="9">
    <source>
        <dbReference type="Proteomes" id="UP001291926"/>
    </source>
</evidence>
<keyword evidence="9" id="KW-1185">Reference proteome</keyword>
<feature type="transmembrane region" description="Helical" evidence="7">
    <location>
        <begin position="96"/>
        <end position="115"/>
    </location>
</feature>
<feature type="transmembrane region" description="Helical" evidence="7">
    <location>
        <begin position="178"/>
        <end position="200"/>
    </location>
</feature>
<evidence type="ECO:0000256" key="3">
    <source>
        <dbReference type="ARBA" id="ARBA00022692"/>
    </source>
</evidence>
<evidence type="ECO:0000256" key="1">
    <source>
        <dbReference type="ARBA" id="ARBA00004141"/>
    </source>
</evidence>
<dbReference type="InterPro" id="IPR036259">
    <property type="entry name" value="MFS_trans_sf"/>
</dbReference>
<dbReference type="Gene3D" id="1.20.1250.20">
    <property type="entry name" value="MFS general substrate transporter like domains"/>
    <property type="match status" value="1"/>
</dbReference>